<keyword evidence="4 9" id="KW-0808">Transferase</keyword>
<evidence type="ECO:0000256" key="1">
    <source>
        <dbReference type="ARBA" id="ARBA00000085"/>
    </source>
</evidence>
<dbReference type="RefSeq" id="WP_379539961.1">
    <property type="nucleotide sequence ID" value="NZ_JBHSDR010000008.1"/>
</dbReference>
<evidence type="ECO:0000256" key="4">
    <source>
        <dbReference type="ARBA" id="ARBA00022679"/>
    </source>
</evidence>
<dbReference type="PANTHER" id="PTHR41523">
    <property type="entry name" value="TWO-COMPONENT SYSTEM SENSOR PROTEIN"/>
    <property type="match status" value="1"/>
</dbReference>
<dbReference type="GO" id="GO:0004673">
    <property type="term" value="F:protein histidine kinase activity"/>
    <property type="evidence" value="ECO:0007669"/>
    <property type="project" value="UniProtKB-EC"/>
</dbReference>
<dbReference type="Pfam" id="PF07536">
    <property type="entry name" value="HWE_HK"/>
    <property type="match status" value="1"/>
</dbReference>
<comment type="caution">
    <text evidence="9">The sequence shown here is derived from an EMBL/GenBank/DDBJ whole genome shotgun (WGS) entry which is preliminary data.</text>
</comment>
<sequence>MTLAFAPKGSSPSLPDFEALFSASPNPYVLLDSNLAIVWMNDAYLRATSRERDDLLGRGIFEAFPSPPESDSYKLLQKSLNRVLSTGKRDEIALIRYDIAMPGGRMDERYWSATHTPFHQEGGAASHILQHTVDVTELHNLRRLRDEMGVVERANAIQARNRDLAEESDRLKTLFEQAPGFVAILTGSEHRFVIANEAYRTLVGKRDLIGKSVAEALPEIVEQGFIDLLDEVRASGKPYVGRRALVYLHSGKMEATGEPYYLDFIYQPIVSSDGVVSGVFVQGQDVTEQVRAEDRQKLLINELNHRVKNTLSIVQGLAMQTFRRVPESEAAQAVFDSRLIALAAAHTLLTEHEWDQAELSDVLRRSVDATAGVDADRVDIRGPTLMLQPQTAVSLAMMTHELSTNAIKYGALSVSEGRVTVSWTVADTPEHRLLSLTWVESDGPHVEAPSRRGFGTRLIERGMSSELRGDVRMEFQPDGLRCTVTARVPRTDT</sequence>
<dbReference type="PROSITE" id="PS50112">
    <property type="entry name" value="PAS"/>
    <property type="match status" value="1"/>
</dbReference>
<dbReference type="PANTHER" id="PTHR41523:SF7">
    <property type="entry name" value="HISTIDINE KINASE"/>
    <property type="match status" value="1"/>
</dbReference>
<evidence type="ECO:0000256" key="2">
    <source>
        <dbReference type="ARBA" id="ARBA00012438"/>
    </source>
</evidence>
<dbReference type="InterPro" id="IPR035965">
    <property type="entry name" value="PAS-like_dom_sf"/>
</dbReference>
<dbReference type="EC" id="2.7.13.3" evidence="2"/>
<dbReference type="Pfam" id="PF08448">
    <property type="entry name" value="PAS_4"/>
    <property type="match status" value="2"/>
</dbReference>
<keyword evidence="10" id="KW-1185">Reference proteome</keyword>
<evidence type="ECO:0000259" key="8">
    <source>
        <dbReference type="PROSITE" id="PS50112"/>
    </source>
</evidence>
<keyword evidence="3" id="KW-0597">Phosphoprotein</keyword>
<proteinExistence type="predicted"/>
<accession>A0ABV8RSI1</accession>
<dbReference type="InterPro" id="IPR011102">
    <property type="entry name" value="Sig_transdc_His_kinase_HWE"/>
</dbReference>
<evidence type="ECO:0000256" key="3">
    <source>
        <dbReference type="ARBA" id="ARBA00022553"/>
    </source>
</evidence>
<reference evidence="10" key="1">
    <citation type="journal article" date="2019" name="Int. J. Syst. Evol. Microbiol.">
        <title>The Global Catalogue of Microorganisms (GCM) 10K type strain sequencing project: providing services to taxonomists for standard genome sequencing and annotation.</title>
        <authorList>
            <consortium name="The Broad Institute Genomics Platform"/>
            <consortium name="The Broad Institute Genome Sequencing Center for Infectious Disease"/>
            <person name="Wu L."/>
            <person name="Ma J."/>
        </authorList>
    </citation>
    <scope>NUCLEOTIDE SEQUENCE [LARGE SCALE GENOMIC DNA]</scope>
    <source>
        <strain evidence="10">CGMCC 1.12989</strain>
    </source>
</reference>
<organism evidence="9 10">
    <name type="scientific">Novosphingobium tardum</name>
    <dbReference type="NCBI Taxonomy" id="1538021"/>
    <lineage>
        <taxon>Bacteria</taxon>
        <taxon>Pseudomonadati</taxon>
        <taxon>Pseudomonadota</taxon>
        <taxon>Alphaproteobacteria</taxon>
        <taxon>Sphingomonadales</taxon>
        <taxon>Sphingomonadaceae</taxon>
        <taxon>Novosphingobium</taxon>
    </lineage>
</organism>
<dbReference type="CDD" id="cd00130">
    <property type="entry name" value="PAS"/>
    <property type="match status" value="1"/>
</dbReference>
<keyword evidence="5" id="KW-0547">Nucleotide-binding</keyword>
<dbReference type="SMART" id="SM00911">
    <property type="entry name" value="HWE_HK"/>
    <property type="match status" value="1"/>
</dbReference>
<dbReference type="Proteomes" id="UP001595828">
    <property type="component" value="Unassembled WGS sequence"/>
</dbReference>
<protein>
    <recommendedName>
        <fullName evidence="2">histidine kinase</fullName>
        <ecNumber evidence="2">2.7.13.3</ecNumber>
    </recommendedName>
</protein>
<evidence type="ECO:0000313" key="9">
    <source>
        <dbReference type="EMBL" id="MFC4296373.1"/>
    </source>
</evidence>
<comment type="catalytic activity">
    <reaction evidence="1">
        <text>ATP + protein L-histidine = ADP + protein N-phospho-L-histidine.</text>
        <dbReference type="EC" id="2.7.13.3"/>
    </reaction>
</comment>
<gene>
    <name evidence="9" type="ORF">ACFO0A_15055</name>
</gene>
<evidence type="ECO:0000256" key="5">
    <source>
        <dbReference type="ARBA" id="ARBA00022741"/>
    </source>
</evidence>
<dbReference type="InterPro" id="IPR000014">
    <property type="entry name" value="PAS"/>
</dbReference>
<evidence type="ECO:0000256" key="7">
    <source>
        <dbReference type="ARBA" id="ARBA00022840"/>
    </source>
</evidence>
<dbReference type="InterPro" id="IPR013656">
    <property type="entry name" value="PAS_4"/>
</dbReference>
<dbReference type="EMBL" id="JBHSDR010000008">
    <property type="protein sequence ID" value="MFC4296373.1"/>
    <property type="molecule type" value="Genomic_DNA"/>
</dbReference>
<dbReference type="Gene3D" id="3.30.565.10">
    <property type="entry name" value="Histidine kinase-like ATPase, C-terminal domain"/>
    <property type="match status" value="1"/>
</dbReference>
<feature type="domain" description="PAS" evidence="8">
    <location>
        <begin position="13"/>
        <end position="87"/>
    </location>
</feature>
<dbReference type="SUPFAM" id="SSF55785">
    <property type="entry name" value="PYP-like sensor domain (PAS domain)"/>
    <property type="match status" value="2"/>
</dbReference>
<evidence type="ECO:0000256" key="6">
    <source>
        <dbReference type="ARBA" id="ARBA00022777"/>
    </source>
</evidence>
<keyword evidence="7" id="KW-0067">ATP-binding</keyword>
<evidence type="ECO:0000313" key="10">
    <source>
        <dbReference type="Proteomes" id="UP001595828"/>
    </source>
</evidence>
<dbReference type="SMART" id="SM00091">
    <property type="entry name" value="PAS"/>
    <property type="match status" value="2"/>
</dbReference>
<dbReference type="Gene3D" id="3.30.450.20">
    <property type="entry name" value="PAS domain"/>
    <property type="match status" value="2"/>
</dbReference>
<keyword evidence="6 9" id="KW-0418">Kinase</keyword>
<dbReference type="InterPro" id="IPR036890">
    <property type="entry name" value="HATPase_C_sf"/>
</dbReference>
<name>A0ABV8RSI1_9SPHN</name>